<keyword evidence="2" id="KW-1185">Reference proteome</keyword>
<gene>
    <name evidence="1" type="ORF">TPHV1_120091</name>
</gene>
<name>A0A0B7GTW2_TREPH</name>
<dbReference type="Proteomes" id="UP000042527">
    <property type="component" value="Unassembled WGS sequence"/>
</dbReference>
<proteinExistence type="predicted"/>
<reference evidence="2" key="1">
    <citation type="submission" date="2015-01" db="EMBL/GenBank/DDBJ databases">
        <authorList>
            <person name="Manzoor Shahid"/>
            <person name="Zubair Saima"/>
        </authorList>
    </citation>
    <scope>NUCLEOTIDE SEQUENCE [LARGE SCALE GENOMIC DNA]</scope>
    <source>
        <strain evidence="2">V1</strain>
    </source>
</reference>
<dbReference type="EMBL" id="CDNC01000004">
    <property type="protein sequence ID" value="CEM60962.1"/>
    <property type="molecule type" value="Genomic_DNA"/>
</dbReference>
<protein>
    <submittedName>
        <fullName evidence="1">Uncharacterized protein</fullName>
    </submittedName>
</protein>
<evidence type="ECO:0000313" key="2">
    <source>
        <dbReference type="Proteomes" id="UP000042527"/>
    </source>
</evidence>
<sequence length="41" mass="4640">MSTANHPIKIIDGEVKKYNIKPQKKAFYTAKIPLKTPTEVP</sequence>
<dbReference type="AlphaFoldDB" id="A0A0B7GTW2"/>
<organism evidence="1 2">
    <name type="scientific">Treponema phagedenis</name>
    <dbReference type="NCBI Taxonomy" id="162"/>
    <lineage>
        <taxon>Bacteria</taxon>
        <taxon>Pseudomonadati</taxon>
        <taxon>Spirochaetota</taxon>
        <taxon>Spirochaetia</taxon>
        <taxon>Spirochaetales</taxon>
        <taxon>Treponemataceae</taxon>
        <taxon>Treponema</taxon>
    </lineage>
</organism>
<evidence type="ECO:0000313" key="1">
    <source>
        <dbReference type="EMBL" id="CEM60962.1"/>
    </source>
</evidence>
<accession>A0A0B7GTW2</accession>